<evidence type="ECO:0000313" key="4">
    <source>
        <dbReference type="Proteomes" id="UP001500984"/>
    </source>
</evidence>
<dbReference type="InterPro" id="IPR010982">
    <property type="entry name" value="Lambda_DNA-bd_dom_sf"/>
</dbReference>
<accession>A0ABN2WD09</accession>
<proteinExistence type="predicted"/>
<dbReference type="SUPFAM" id="SSF47413">
    <property type="entry name" value="lambda repressor-like DNA-binding domains"/>
    <property type="match status" value="1"/>
</dbReference>
<dbReference type="InterPro" id="IPR011051">
    <property type="entry name" value="RmlC_Cupin_sf"/>
</dbReference>
<reference evidence="3 4" key="1">
    <citation type="journal article" date="2019" name="Int. J. Syst. Evol. Microbiol.">
        <title>The Global Catalogue of Microorganisms (GCM) 10K type strain sequencing project: providing services to taxonomists for standard genome sequencing and annotation.</title>
        <authorList>
            <consortium name="The Broad Institute Genomics Platform"/>
            <consortium name="The Broad Institute Genome Sequencing Center for Infectious Disease"/>
            <person name="Wu L."/>
            <person name="Ma J."/>
        </authorList>
    </citation>
    <scope>NUCLEOTIDE SEQUENCE [LARGE SCALE GENOMIC DNA]</scope>
    <source>
        <strain evidence="3 4">JCM 15900</strain>
    </source>
</reference>
<dbReference type="PROSITE" id="PS50943">
    <property type="entry name" value="HTH_CROC1"/>
    <property type="match status" value="1"/>
</dbReference>
<dbReference type="CDD" id="cd00093">
    <property type="entry name" value="HTH_XRE"/>
    <property type="match status" value="1"/>
</dbReference>
<evidence type="ECO:0000259" key="2">
    <source>
        <dbReference type="PROSITE" id="PS50943"/>
    </source>
</evidence>
<dbReference type="InterPro" id="IPR014710">
    <property type="entry name" value="RmlC-like_jellyroll"/>
</dbReference>
<dbReference type="CDD" id="cd02209">
    <property type="entry name" value="cupin_XRE_C"/>
    <property type="match status" value="1"/>
</dbReference>
<dbReference type="PANTHER" id="PTHR46797">
    <property type="entry name" value="HTH-TYPE TRANSCRIPTIONAL REGULATOR"/>
    <property type="match status" value="1"/>
</dbReference>
<dbReference type="Proteomes" id="UP001500984">
    <property type="component" value="Unassembled WGS sequence"/>
</dbReference>
<evidence type="ECO:0000313" key="3">
    <source>
        <dbReference type="EMBL" id="GAA2087943.1"/>
    </source>
</evidence>
<dbReference type="Gene3D" id="1.10.260.40">
    <property type="entry name" value="lambda repressor-like DNA-binding domains"/>
    <property type="match status" value="1"/>
</dbReference>
<dbReference type="PANTHER" id="PTHR46797:SF1">
    <property type="entry name" value="METHYLPHOSPHONATE SYNTHASE"/>
    <property type="match status" value="1"/>
</dbReference>
<evidence type="ECO:0000256" key="1">
    <source>
        <dbReference type="ARBA" id="ARBA00023125"/>
    </source>
</evidence>
<dbReference type="Gene3D" id="2.60.120.10">
    <property type="entry name" value="Jelly Rolls"/>
    <property type="match status" value="1"/>
</dbReference>
<sequence length="185" mass="20573">MDTELAEAVKKLRKRAGLTQAELARDANVSTSFISQLERSSSDVTFSTLNRICQALGTTVGQLFAPPAPLGRTVRKDSYRFLDYNGVDKWVVTREEMVDVDVCLFEFPPESSTGVREALAWDRTELWFCQSGYLGVELEGSVHVLRPGDSIDFSSEHVNTVYNAGPDRCSALLIIKNHQVKRNGS</sequence>
<keyword evidence="4" id="KW-1185">Reference proteome</keyword>
<protein>
    <submittedName>
        <fullName evidence="3">Cupin domain-containing protein</fullName>
    </submittedName>
</protein>
<keyword evidence="1" id="KW-0238">DNA-binding</keyword>
<dbReference type="Pfam" id="PF13560">
    <property type="entry name" value="HTH_31"/>
    <property type="match status" value="1"/>
</dbReference>
<name>A0ABN2WD09_9MICO</name>
<comment type="caution">
    <text evidence="3">The sequence shown here is derived from an EMBL/GenBank/DDBJ whole genome shotgun (WGS) entry which is preliminary data.</text>
</comment>
<dbReference type="InterPro" id="IPR001387">
    <property type="entry name" value="Cro/C1-type_HTH"/>
</dbReference>
<dbReference type="SMART" id="SM00530">
    <property type="entry name" value="HTH_XRE"/>
    <property type="match status" value="1"/>
</dbReference>
<gene>
    <name evidence="3" type="ORF">GCM10009823_02690</name>
</gene>
<dbReference type="InterPro" id="IPR050807">
    <property type="entry name" value="TransReg_Diox_bact_type"/>
</dbReference>
<dbReference type="EMBL" id="BAAAPZ010000002">
    <property type="protein sequence ID" value="GAA2087943.1"/>
    <property type="molecule type" value="Genomic_DNA"/>
</dbReference>
<dbReference type="SUPFAM" id="SSF51182">
    <property type="entry name" value="RmlC-like cupins"/>
    <property type="match status" value="1"/>
</dbReference>
<feature type="domain" description="HTH cro/C1-type" evidence="2">
    <location>
        <begin position="9"/>
        <end position="63"/>
    </location>
</feature>
<organism evidence="3 4">
    <name type="scientific">Brevibacterium salitolerans</name>
    <dbReference type="NCBI Taxonomy" id="1403566"/>
    <lineage>
        <taxon>Bacteria</taxon>
        <taxon>Bacillati</taxon>
        <taxon>Actinomycetota</taxon>
        <taxon>Actinomycetes</taxon>
        <taxon>Micrococcales</taxon>
        <taxon>Brevibacteriaceae</taxon>
        <taxon>Brevibacterium</taxon>
    </lineage>
</organism>